<dbReference type="PANTHER" id="PTHR22741:SF10">
    <property type="entry name" value="COILED-COIL DOMAIN-CONTAINING PROTEIN CG32809"/>
    <property type="match status" value="1"/>
</dbReference>
<feature type="compositionally biased region" description="Basic and acidic residues" evidence="2">
    <location>
        <begin position="125"/>
        <end position="140"/>
    </location>
</feature>
<evidence type="ECO:0000313" key="5">
    <source>
        <dbReference type="Proteomes" id="UP001217089"/>
    </source>
</evidence>
<proteinExistence type="predicted"/>
<dbReference type="InterPro" id="IPR051825">
    <property type="entry name" value="SRCIN1"/>
</dbReference>
<name>A0ABQ9FFD8_TEGGR</name>
<keyword evidence="5" id="KW-1185">Reference proteome</keyword>
<comment type="caution">
    <text evidence="4">The sequence shown here is derived from an EMBL/GenBank/DDBJ whole genome shotgun (WGS) entry which is preliminary data.</text>
</comment>
<dbReference type="InterPro" id="IPR022782">
    <property type="entry name" value="AIP3-like_C"/>
</dbReference>
<evidence type="ECO:0000313" key="4">
    <source>
        <dbReference type="EMBL" id="KAJ8314383.1"/>
    </source>
</evidence>
<evidence type="ECO:0000256" key="2">
    <source>
        <dbReference type="SAM" id="MobiDB-lite"/>
    </source>
</evidence>
<dbReference type="Pfam" id="PF03915">
    <property type="entry name" value="AIP3"/>
    <property type="match status" value="1"/>
</dbReference>
<reference evidence="4 5" key="1">
    <citation type="submission" date="2022-12" db="EMBL/GenBank/DDBJ databases">
        <title>Chromosome-level genome of Tegillarca granosa.</title>
        <authorList>
            <person name="Kim J."/>
        </authorList>
    </citation>
    <scope>NUCLEOTIDE SEQUENCE [LARGE SCALE GENOMIC DNA]</scope>
    <source>
        <strain evidence="4">Teg-2019</strain>
        <tissue evidence="4">Adductor muscle</tissue>
    </source>
</reference>
<evidence type="ECO:0000256" key="1">
    <source>
        <dbReference type="ARBA" id="ARBA00023054"/>
    </source>
</evidence>
<evidence type="ECO:0000259" key="3">
    <source>
        <dbReference type="Pfam" id="PF03915"/>
    </source>
</evidence>
<protein>
    <recommendedName>
        <fullName evidence="3">Actin interacting protein 3-like C-terminal domain-containing protein</fullName>
    </recommendedName>
</protein>
<feature type="compositionally biased region" description="Basic and acidic residues" evidence="2">
    <location>
        <begin position="147"/>
        <end position="162"/>
    </location>
</feature>
<dbReference type="EMBL" id="JARBDR010000342">
    <property type="protein sequence ID" value="KAJ8314383.1"/>
    <property type="molecule type" value="Genomic_DNA"/>
</dbReference>
<dbReference type="Proteomes" id="UP001217089">
    <property type="component" value="Unassembled WGS sequence"/>
</dbReference>
<feature type="region of interest" description="Disordered" evidence="2">
    <location>
        <begin position="226"/>
        <end position="245"/>
    </location>
</feature>
<dbReference type="PANTHER" id="PTHR22741">
    <property type="entry name" value="P140CAP/SNIP-RELATED"/>
    <property type="match status" value="1"/>
</dbReference>
<feature type="domain" description="Actin interacting protein 3-like C-terminal" evidence="3">
    <location>
        <begin position="47"/>
        <end position="137"/>
    </location>
</feature>
<sequence length="484" mass="53909">MEYEDPETMSNIEGPIGNFARGGFIRSSLPIVRSPPNTFDRPLGIVFLIYGNETKKAVLPNKITHLDTVRALFVRSFPGRLSMQYLQSSKRKIYILESKTNIYYLLEDLRDIKDRTVLKIHEYESDEQQRVREQTPEVRGKSTAAPLRDDTPQQVPDHHHGDTPATAITDQVRKAQTLPQTSNMARSYPPFIEGYPIELERPKSHTLDSARGQPRGHPSATYARIAHQSPDRQLASPDRNLRPIPENLQAQNGYMQGNTYEDYDYPYQPIYAIHNHPGHPSGPLLRSMSPPAQRTQPPPGDPIRRAMSPPPSAFSQNYDQFRAPGGPGAPGAPPQTYVAKSTKAATGVHPSRATGPGGGSAAHSNRHSLAFTPMTDTALAHGVPVHQRSQSYRVSPDKEPHYMVPVRPRSVTPQPLIHDVETKYRMDQMEAQIANLAAWVQTAVSNESSRASSVRSTTPSEVIGSNIGSKFVQHVYHRMITSEY</sequence>
<gene>
    <name evidence="4" type="ORF">KUTeg_008944</name>
</gene>
<feature type="region of interest" description="Disordered" evidence="2">
    <location>
        <begin position="274"/>
        <end position="365"/>
    </location>
</feature>
<organism evidence="4 5">
    <name type="scientific">Tegillarca granosa</name>
    <name type="common">Malaysian cockle</name>
    <name type="synonym">Anadara granosa</name>
    <dbReference type="NCBI Taxonomy" id="220873"/>
    <lineage>
        <taxon>Eukaryota</taxon>
        <taxon>Metazoa</taxon>
        <taxon>Spiralia</taxon>
        <taxon>Lophotrochozoa</taxon>
        <taxon>Mollusca</taxon>
        <taxon>Bivalvia</taxon>
        <taxon>Autobranchia</taxon>
        <taxon>Pteriomorphia</taxon>
        <taxon>Arcoida</taxon>
        <taxon>Arcoidea</taxon>
        <taxon>Arcidae</taxon>
        <taxon>Tegillarca</taxon>
    </lineage>
</organism>
<keyword evidence="1" id="KW-0175">Coiled coil</keyword>
<feature type="region of interest" description="Disordered" evidence="2">
    <location>
        <begin position="390"/>
        <end position="409"/>
    </location>
</feature>
<accession>A0ABQ9FFD8</accession>
<feature type="region of interest" description="Disordered" evidence="2">
    <location>
        <begin position="125"/>
        <end position="167"/>
    </location>
</feature>